<comment type="caution">
    <text evidence="1">The sequence shown here is derived from an EMBL/GenBank/DDBJ whole genome shotgun (WGS) entry which is preliminary data.</text>
</comment>
<dbReference type="EMBL" id="QXFY01007619">
    <property type="protein sequence ID" value="KAE9265747.1"/>
    <property type="molecule type" value="Genomic_DNA"/>
</dbReference>
<evidence type="ECO:0000313" key="1">
    <source>
        <dbReference type="EMBL" id="KAE8956576.1"/>
    </source>
</evidence>
<evidence type="ECO:0000313" key="4">
    <source>
        <dbReference type="Proteomes" id="UP000486351"/>
    </source>
</evidence>
<accession>A0A6A3GJR5</accession>
<reference evidence="3 4" key="1">
    <citation type="submission" date="2018-09" db="EMBL/GenBank/DDBJ databases">
        <title>Genomic investigation of the strawberry pathogen Phytophthora fragariae indicates pathogenicity is determined by transcriptional variation in three key races.</title>
        <authorList>
            <person name="Adams T.M."/>
            <person name="Armitage A.D."/>
            <person name="Sobczyk M.K."/>
            <person name="Bates H.J."/>
            <person name="Dunwell J.M."/>
            <person name="Nellist C.F."/>
            <person name="Harrison R.J."/>
        </authorList>
    </citation>
    <scope>NUCLEOTIDE SEQUENCE [LARGE SCALE GENOMIC DNA]</scope>
    <source>
        <strain evidence="2 4">NOV-77</strain>
        <strain evidence="1 3">SCRP245</strain>
    </source>
</reference>
<dbReference type="AlphaFoldDB" id="A0A6A3GJR5"/>
<protein>
    <submittedName>
        <fullName evidence="1">Uncharacterized protein</fullName>
    </submittedName>
</protein>
<organism evidence="1 3">
    <name type="scientific">Phytophthora fragariae</name>
    <dbReference type="NCBI Taxonomy" id="53985"/>
    <lineage>
        <taxon>Eukaryota</taxon>
        <taxon>Sar</taxon>
        <taxon>Stramenopiles</taxon>
        <taxon>Oomycota</taxon>
        <taxon>Peronosporomycetes</taxon>
        <taxon>Peronosporales</taxon>
        <taxon>Peronosporaceae</taxon>
        <taxon>Phytophthora</taxon>
    </lineage>
</organism>
<name>A0A6A3GJR5_9STRA</name>
<proteinExistence type="predicted"/>
<sequence>MGHVCRLTDFPVRMPTNSWPVSDEYLEQVVANASAFRCLDAPLLDFSEDSLGFDKDTSPWRTPQNCFWPLDYDVRQLCAGPFHPGGYRCPSGRTCGSNFDAFGNPRFTHSKAMLEALHTAKLNWGFTTYDHLGRALLTIFQSVTEEGWTRRTRWSARALPSR</sequence>
<gene>
    <name evidence="2" type="ORF">PF008_g31783</name>
    <name evidence="1" type="ORF">PF011_g31427</name>
</gene>
<dbReference type="EMBL" id="QXFW01007721">
    <property type="protein sequence ID" value="KAE8956576.1"/>
    <property type="molecule type" value="Genomic_DNA"/>
</dbReference>
<dbReference type="Proteomes" id="UP000486351">
    <property type="component" value="Unassembled WGS sequence"/>
</dbReference>
<dbReference type="Proteomes" id="UP000460718">
    <property type="component" value="Unassembled WGS sequence"/>
</dbReference>
<evidence type="ECO:0000313" key="3">
    <source>
        <dbReference type="Proteomes" id="UP000460718"/>
    </source>
</evidence>
<evidence type="ECO:0000313" key="2">
    <source>
        <dbReference type="EMBL" id="KAE9265747.1"/>
    </source>
</evidence>